<name>R0KVU8_NOSB1</name>
<accession>R0KVU8</accession>
<dbReference type="InterPro" id="IPR000195">
    <property type="entry name" value="Rab-GAP-TBC_dom"/>
</dbReference>
<evidence type="ECO:0000259" key="1">
    <source>
        <dbReference type="PROSITE" id="PS50086"/>
    </source>
</evidence>
<dbReference type="Gene3D" id="1.10.10.750">
    <property type="entry name" value="Ypt/Rab-GAP domain of gyp1p, domain 1"/>
    <property type="match status" value="1"/>
</dbReference>
<dbReference type="Proteomes" id="UP000016927">
    <property type="component" value="Unassembled WGS sequence"/>
</dbReference>
<dbReference type="InterPro" id="IPR050302">
    <property type="entry name" value="Rab_GAP_TBC_domain"/>
</dbReference>
<dbReference type="EMBL" id="KB908918">
    <property type="protein sequence ID" value="EOB15031.1"/>
    <property type="molecule type" value="Genomic_DNA"/>
</dbReference>
<dbReference type="PANTHER" id="PTHR47219">
    <property type="entry name" value="RAB GTPASE-ACTIVATING PROTEIN 1-LIKE"/>
    <property type="match status" value="1"/>
</dbReference>
<dbReference type="Gene3D" id="1.10.472.80">
    <property type="entry name" value="Ypt/Rab-GAP domain of gyp1p, domain 3"/>
    <property type="match status" value="1"/>
</dbReference>
<dbReference type="Pfam" id="PF00566">
    <property type="entry name" value="RabGAP-TBC"/>
    <property type="match status" value="1"/>
</dbReference>
<dbReference type="OMA" id="EYQIHVD"/>
<dbReference type="PANTHER" id="PTHR47219:SF9">
    <property type="entry name" value="GTPASE ACTIVATING PROTEIN AND CENTROSOME-ASSOCIATED, ISOFORM B"/>
    <property type="match status" value="1"/>
</dbReference>
<dbReference type="GO" id="GO:0005096">
    <property type="term" value="F:GTPase activator activity"/>
    <property type="evidence" value="ECO:0007669"/>
    <property type="project" value="TreeGrafter"/>
</dbReference>
<dbReference type="PROSITE" id="PS50086">
    <property type="entry name" value="TBC_RABGAP"/>
    <property type="match status" value="1"/>
</dbReference>
<dbReference type="InterPro" id="IPR035969">
    <property type="entry name" value="Rab-GAP_TBC_sf"/>
</dbReference>
<proteinExistence type="predicted"/>
<dbReference type="HOGENOM" id="CLU_005350_10_1_1"/>
<feature type="domain" description="Rab-GAP TBC" evidence="1">
    <location>
        <begin position="75"/>
        <end position="256"/>
    </location>
</feature>
<dbReference type="OrthoDB" id="294251at2759"/>
<dbReference type="GO" id="GO:0031267">
    <property type="term" value="F:small GTPase binding"/>
    <property type="evidence" value="ECO:0007669"/>
    <property type="project" value="TreeGrafter"/>
</dbReference>
<protein>
    <submittedName>
        <fullName evidence="2">USP6-like protein</fullName>
    </submittedName>
</protein>
<dbReference type="AlphaFoldDB" id="R0KVU8"/>
<dbReference type="SMART" id="SM00164">
    <property type="entry name" value="TBC"/>
    <property type="match status" value="1"/>
</dbReference>
<dbReference type="VEuPathDB" id="MicrosporidiaDB:NBO_10g0021"/>
<reference evidence="2 3" key="1">
    <citation type="journal article" date="2013" name="BMC Genomics">
        <title>Comparative genomics of parasitic silkworm microsporidia reveal an association between genome expansion and host adaptation.</title>
        <authorList>
            <person name="Pan G."/>
            <person name="Xu J."/>
            <person name="Li T."/>
            <person name="Xia Q."/>
            <person name="Liu S.L."/>
            <person name="Zhang G."/>
            <person name="Li S."/>
            <person name="Li C."/>
            <person name="Liu H."/>
            <person name="Yang L."/>
            <person name="Liu T."/>
            <person name="Zhang X."/>
            <person name="Wu Z."/>
            <person name="Fan W."/>
            <person name="Dang X."/>
            <person name="Xiang H."/>
            <person name="Tao M."/>
            <person name="Li Y."/>
            <person name="Hu J."/>
            <person name="Li Z."/>
            <person name="Lin L."/>
            <person name="Luo J."/>
            <person name="Geng L."/>
            <person name="Wang L."/>
            <person name="Long M."/>
            <person name="Wan Y."/>
            <person name="He N."/>
            <person name="Zhang Z."/>
            <person name="Lu C."/>
            <person name="Keeling P.J."/>
            <person name="Wang J."/>
            <person name="Xiang Z."/>
            <person name="Zhou Z."/>
        </authorList>
    </citation>
    <scope>NUCLEOTIDE SEQUENCE [LARGE SCALE GENOMIC DNA]</scope>
    <source>
        <strain evidence="3">CQ1 / CVCC 102059</strain>
    </source>
</reference>
<organism evidence="2 3">
    <name type="scientific">Nosema bombycis (strain CQ1 / CVCC 102059)</name>
    <name type="common">Microsporidian parasite</name>
    <name type="synonym">Pebrine of silkworm</name>
    <dbReference type="NCBI Taxonomy" id="578461"/>
    <lineage>
        <taxon>Eukaryota</taxon>
        <taxon>Fungi</taxon>
        <taxon>Fungi incertae sedis</taxon>
        <taxon>Microsporidia</taxon>
        <taxon>Nosematidae</taxon>
        <taxon>Nosema</taxon>
    </lineage>
</organism>
<sequence length="323" mass="38699">MKEPRDLKKRYNSDAPQEEVLCTNEYGFIIEEFSNDTQSTPNNLKAEWYNVISKYGEQIERYRKSRKVQRLIRKGIPISLKYKMWKILVNRHLHYDYEDLINKQNEFYHQIHVDVQRTFRKHFLFNRSYGRGQSELFNILIAFSNYMPHIGYCQGMSNFAGILLMYFPEEEAFEMLVNIIKKNKLETLFDKNLSKIKVIQEVQIDILEKTCPEILDHLISNNIDISVYAISWYLTLFTRFDIELVLRIWDLFLYLDFTVLLIVSASILDHCSDQITCRFGEQLVEFMSRIDSLNLDVDEIISKTCEMINRLEYYDYKKQLDRS</sequence>
<dbReference type="STRING" id="578461.R0KVU8"/>
<evidence type="ECO:0000313" key="3">
    <source>
        <dbReference type="Proteomes" id="UP000016927"/>
    </source>
</evidence>
<dbReference type="FunFam" id="1.10.8.270:FF:000016">
    <property type="entry name" value="TBC1 domain family member 2A"/>
    <property type="match status" value="1"/>
</dbReference>
<evidence type="ECO:0000313" key="2">
    <source>
        <dbReference type="EMBL" id="EOB15031.1"/>
    </source>
</evidence>
<gene>
    <name evidence="2" type="ORF">NBO_10g0021</name>
</gene>
<dbReference type="SUPFAM" id="SSF47923">
    <property type="entry name" value="Ypt/Rab-GAP domain of gyp1p"/>
    <property type="match status" value="2"/>
</dbReference>
<keyword evidence="3" id="KW-1185">Reference proteome</keyword>
<dbReference type="Gene3D" id="1.10.8.270">
    <property type="entry name" value="putative rabgap domain of human tbc1 domain family member 14 like domains"/>
    <property type="match status" value="1"/>
</dbReference>